<sequence>MLSRYGSTRLKRRQEIPLKTKHLYCTMLKLSRYYCQLGATLLIYIGEDKETRDKGTRSRRRYKQVMSYTFSFCCCGVDLRKGVFGIGIYYGLSYLVLASYTMTIANKPWIVGGEDIASYSFVNGIIVFSFSGLISSLCLVLGTIEESTMLLAVWLAVHSMMPIVALAAVIWGTVMIAIHSNVQHLFIVLFPSLAAIGWQTYVTLSECVTLAQDEPEAAVAWRHHSRKHRVLMYFIVVVHSYRVQLKSNRVHDVERFPASYVTSKKSLSIPQRRGKYPSNDFY</sequence>
<gene>
    <name evidence="2" type="ORF">TTEB3V08_LOCUS5700</name>
</gene>
<feature type="transmembrane region" description="Helical" evidence="1">
    <location>
        <begin position="184"/>
        <end position="204"/>
    </location>
</feature>
<feature type="transmembrane region" description="Helical" evidence="1">
    <location>
        <begin position="125"/>
        <end position="144"/>
    </location>
</feature>
<feature type="transmembrane region" description="Helical" evidence="1">
    <location>
        <begin position="151"/>
        <end position="178"/>
    </location>
</feature>
<protein>
    <submittedName>
        <fullName evidence="2">Uncharacterized protein</fullName>
    </submittedName>
</protein>
<name>A0A7R9NVF8_9NEOP</name>
<dbReference type="AlphaFoldDB" id="A0A7R9NVF8"/>
<proteinExistence type="predicted"/>
<keyword evidence="1" id="KW-0472">Membrane</keyword>
<evidence type="ECO:0000256" key="1">
    <source>
        <dbReference type="SAM" id="Phobius"/>
    </source>
</evidence>
<dbReference type="EMBL" id="OE001858">
    <property type="protein sequence ID" value="CAD7457709.1"/>
    <property type="molecule type" value="Genomic_DNA"/>
</dbReference>
<evidence type="ECO:0000313" key="2">
    <source>
        <dbReference type="EMBL" id="CAD7457709.1"/>
    </source>
</evidence>
<keyword evidence="1" id="KW-0812">Transmembrane</keyword>
<reference evidence="2" key="1">
    <citation type="submission" date="2020-11" db="EMBL/GenBank/DDBJ databases">
        <authorList>
            <person name="Tran Van P."/>
        </authorList>
    </citation>
    <scope>NUCLEOTIDE SEQUENCE</scope>
</reference>
<organism evidence="2">
    <name type="scientific">Timema tahoe</name>
    <dbReference type="NCBI Taxonomy" id="61484"/>
    <lineage>
        <taxon>Eukaryota</taxon>
        <taxon>Metazoa</taxon>
        <taxon>Ecdysozoa</taxon>
        <taxon>Arthropoda</taxon>
        <taxon>Hexapoda</taxon>
        <taxon>Insecta</taxon>
        <taxon>Pterygota</taxon>
        <taxon>Neoptera</taxon>
        <taxon>Polyneoptera</taxon>
        <taxon>Phasmatodea</taxon>
        <taxon>Timematodea</taxon>
        <taxon>Timematoidea</taxon>
        <taxon>Timematidae</taxon>
        <taxon>Timema</taxon>
    </lineage>
</organism>
<feature type="transmembrane region" description="Helical" evidence="1">
    <location>
        <begin position="87"/>
        <end position="105"/>
    </location>
</feature>
<keyword evidence="1" id="KW-1133">Transmembrane helix</keyword>
<accession>A0A7R9NVF8</accession>